<evidence type="ECO:0000256" key="2">
    <source>
        <dbReference type="ARBA" id="ARBA00022692"/>
    </source>
</evidence>
<evidence type="ECO:0000256" key="3">
    <source>
        <dbReference type="ARBA" id="ARBA00022737"/>
    </source>
</evidence>
<dbReference type="InterPro" id="IPR057933">
    <property type="entry name" value="SYNE3_dom"/>
</dbReference>
<dbReference type="Gene3D" id="1.20.58.60">
    <property type="match status" value="4"/>
</dbReference>
<evidence type="ECO:0000313" key="15">
    <source>
        <dbReference type="RefSeq" id="XP_057399358.1"/>
    </source>
</evidence>
<evidence type="ECO:0000256" key="8">
    <source>
        <dbReference type="PROSITE-ProRule" id="PRU00385"/>
    </source>
</evidence>
<name>A0ABM3TB99_BALAC</name>
<dbReference type="GeneID" id="103020886"/>
<dbReference type="InterPro" id="IPR057932">
    <property type="entry name" value="Spectrin_SYNE1_3"/>
</dbReference>
<evidence type="ECO:0000256" key="1">
    <source>
        <dbReference type="ARBA" id="ARBA00008619"/>
    </source>
</evidence>
<protein>
    <submittedName>
        <fullName evidence="14 15">Nesprin-3 isoform X1</fullName>
    </submittedName>
</protein>
<evidence type="ECO:0000313" key="14">
    <source>
        <dbReference type="RefSeq" id="XP_057399357.1"/>
    </source>
</evidence>
<reference evidence="14 15" key="1">
    <citation type="submission" date="2025-05" db="UniProtKB">
        <authorList>
            <consortium name="RefSeq"/>
        </authorList>
    </citation>
    <scope>IDENTIFICATION</scope>
</reference>
<organism evidence="13 14">
    <name type="scientific">Balaenoptera acutorostrata</name>
    <name type="common">Common minke whale</name>
    <name type="synonym">Balaena rostrata</name>
    <dbReference type="NCBI Taxonomy" id="9767"/>
    <lineage>
        <taxon>Eukaryota</taxon>
        <taxon>Metazoa</taxon>
        <taxon>Chordata</taxon>
        <taxon>Craniata</taxon>
        <taxon>Vertebrata</taxon>
        <taxon>Euteleostomi</taxon>
        <taxon>Mammalia</taxon>
        <taxon>Eutheria</taxon>
        <taxon>Laurasiatheria</taxon>
        <taxon>Artiodactyla</taxon>
        <taxon>Whippomorpha</taxon>
        <taxon>Cetacea</taxon>
        <taxon>Mysticeti</taxon>
        <taxon>Balaenopteridae</taxon>
        <taxon>Balaenoptera</taxon>
    </lineage>
</organism>
<dbReference type="InterPro" id="IPR018159">
    <property type="entry name" value="Spectrin/alpha-actinin"/>
</dbReference>
<evidence type="ECO:0000256" key="7">
    <source>
        <dbReference type="ARBA" id="ARBA00046312"/>
    </source>
</evidence>
<evidence type="ECO:0000256" key="9">
    <source>
        <dbReference type="SAM" id="Coils"/>
    </source>
</evidence>
<keyword evidence="6" id="KW-0539">Nucleus</keyword>
<feature type="topological domain" description="Cytoplasmic" evidence="8">
    <location>
        <begin position="1"/>
        <end position="992"/>
    </location>
</feature>
<dbReference type="Pfam" id="PF25804">
    <property type="entry name" value="SYNE3"/>
    <property type="match status" value="1"/>
</dbReference>
<dbReference type="RefSeq" id="XP_057399358.1">
    <property type="nucleotide sequence ID" value="XM_057543375.1"/>
</dbReference>
<feature type="topological domain" description="Perinuclear space" evidence="8">
    <location>
        <begin position="1014"/>
        <end position="1042"/>
    </location>
</feature>
<dbReference type="PANTHER" id="PTHR47535:SF2">
    <property type="entry name" value="NESPRIN-3"/>
    <property type="match status" value="1"/>
</dbReference>
<evidence type="ECO:0000256" key="5">
    <source>
        <dbReference type="ARBA" id="ARBA00023136"/>
    </source>
</evidence>
<dbReference type="SUPFAM" id="SSF46966">
    <property type="entry name" value="Spectrin repeat"/>
    <property type="match status" value="4"/>
</dbReference>
<proteinExistence type="inferred from homology"/>
<evidence type="ECO:0000256" key="4">
    <source>
        <dbReference type="ARBA" id="ARBA00022989"/>
    </source>
</evidence>
<dbReference type="Pfam" id="PF25803">
    <property type="entry name" value="Spectrin_SYNE1_2"/>
    <property type="match status" value="1"/>
</dbReference>
<dbReference type="PANTHER" id="PTHR47535">
    <property type="entry name" value="MUSCLE-SPECIFIC PROTEIN 300 KDA, ISOFORM G"/>
    <property type="match status" value="1"/>
</dbReference>
<keyword evidence="3" id="KW-0677">Repeat</keyword>
<dbReference type="InterPro" id="IPR052403">
    <property type="entry name" value="LINC-complex_assoc"/>
</dbReference>
<evidence type="ECO:0000313" key="13">
    <source>
        <dbReference type="Proteomes" id="UP001652580"/>
    </source>
</evidence>
<evidence type="ECO:0000256" key="11">
    <source>
        <dbReference type="SAM" id="Phobius"/>
    </source>
</evidence>
<evidence type="ECO:0000256" key="10">
    <source>
        <dbReference type="SAM" id="MobiDB-lite"/>
    </source>
</evidence>
<feature type="region of interest" description="Disordered" evidence="10">
    <location>
        <begin position="1"/>
        <end position="20"/>
    </location>
</feature>
<sequence length="1042" mass="119159">MARALEPSRPGPAPDSAPQTWAGELAPLSLSFPICKVTRSPLPWWLVVMDAPHLPSTWHPAAPAGAMTQQPQEGFARSLEDAQEWMKAVQERLQVNDNTQGPRAALEARLRETEKICQLEPEGRLKVDVVLRAAEALLACCHEDQKPEILARLRDVKAQWEETVTYMTHCHSRIEWVWLHWSEYLLARDEFYRWFQKMTVVLEPPVELQLGLKEKRWQLSHAQVLLHNVDHQAVLLDRLLEEAASLFSRIGDPSVDEDAQEKMKAEYDAVKTKAQNRVDLLEHVTQEHEHFQVSVDEFQLWLKTVVERVHGCMGRKCQLSTKDRLSALQDIASDFPRGEESLKRLEEQAVGVIQNTSPWGAEKITKELEEMRNVLEKLRALWEEEEGRLQGLLKSRGAYEQQRRQLEAELAEFRKGLQRLAEEDLEPAAKAGTEDELVARWRLYSATRAALAAEEPRGDRLQARLQELIVFPQDPQPLADSVVAAIQEHQSLKAKTTRLRNAVGTDLWQHFQRPLQELQLWRALAQRLLDVTASLPDLPSIHTFLPQIEAALAESSRLKEQLTMLQLKKDLLGGIFGQERATALLEQVATSVRDRDLLHNRLLQRKSKLQSSLAQHKDFGAAFDPLQRRLSDLQIRVHAENGLQRDLPGKQAQLSRLQGLQEEGLDLGVQVEAMRPLVQGNSHHQHRMDQLSSDHQILHRSLEDLVDTCQQSVREHCTFSHELLELRQWISVLTQKLEAHRGDTGPWDAQSREVEVEKLLDEFPGKEAQLPLIEAHGRLVMEKSSPEGAAVVQKELQELVESWGALRLLGESLLSLIRNRQLQRMEVDSGKKMIFTNNIPKTGFLITPTDLISQHHRQATVRQEEEGSCEDFSQLLRNFEQWLQVDNSKLVRIIATRTATATDLRTRETKLQELEARLPEGQRLFENVLRLRPARGSSEKLEDLRYRWMLYKSKLKDSGHLLTQSSPGGEPTGFQKTQRWRGLGPLCRKVCCVALPLQLLLLLFLLLLFLLPVREEDRSCTLANNFARSFTLVLRYDGPPPT</sequence>
<keyword evidence="5 8" id="KW-0472">Membrane</keyword>
<keyword evidence="2 8" id="KW-0812">Transmembrane</keyword>
<keyword evidence="4 11" id="KW-1133">Transmembrane helix</keyword>
<accession>A0ABM3TB99</accession>
<evidence type="ECO:0000256" key="6">
    <source>
        <dbReference type="ARBA" id="ARBA00023242"/>
    </source>
</evidence>
<evidence type="ECO:0000259" key="12">
    <source>
        <dbReference type="PROSITE" id="PS51049"/>
    </source>
</evidence>
<dbReference type="SMART" id="SM01249">
    <property type="entry name" value="KASH"/>
    <property type="match status" value="1"/>
</dbReference>
<dbReference type="PROSITE" id="PS51049">
    <property type="entry name" value="KASH"/>
    <property type="match status" value="1"/>
</dbReference>
<dbReference type="Proteomes" id="UP001652580">
    <property type="component" value="Chromosome 3"/>
</dbReference>
<feature type="transmembrane region" description="Helical" evidence="11">
    <location>
        <begin position="993"/>
        <end position="1011"/>
    </location>
</feature>
<dbReference type="InterPro" id="IPR012315">
    <property type="entry name" value="KASH"/>
</dbReference>
<dbReference type="SMART" id="SM00150">
    <property type="entry name" value="SPEC"/>
    <property type="match status" value="3"/>
</dbReference>
<keyword evidence="9" id="KW-0175">Coiled coil</keyword>
<gene>
    <name evidence="14 15" type="primary">SYNE3</name>
</gene>
<keyword evidence="13" id="KW-1185">Reference proteome</keyword>
<feature type="coiled-coil region" evidence="9">
    <location>
        <begin position="361"/>
        <end position="423"/>
    </location>
</feature>
<dbReference type="RefSeq" id="XP_057399357.1">
    <property type="nucleotide sequence ID" value="XM_057543374.1"/>
</dbReference>
<feature type="domain" description="KASH" evidence="12">
    <location>
        <begin position="984"/>
        <end position="1042"/>
    </location>
</feature>
<comment type="subcellular location">
    <subcellularLocation>
        <location evidence="7">Nucleus outer membrane</location>
        <topology evidence="7">Single-pass type IV membrane protein</topology>
    </subcellularLocation>
</comment>
<dbReference type="Pfam" id="PF10541">
    <property type="entry name" value="KASH"/>
    <property type="match status" value="1"/>
</dbReference>
<comment type="similarity">
    <text evidence="1">Belongs to the nesprin family.</text>
</comment>